<dbReference type="GO" id="GO:0005509">
    <property type="term" value="F:calcium ion binding"/>
    <property type="evidence" value="ECO:0007669"/>
    <property type="project" value="InterPro"/>
</dbReference>
<reference evidence="4" key="1">
    <citation type="journal article" date="2019" name="Science">
        <title>Mutation of a bHLH transcription factor allowed almond domestication.</title>
        <authorList>
            <person name="Sanchez-Perez R."/>
            <person name="Pavan S."/>
            <person name="Mazzeo R."/>
            <person name="Moldovan C."/>
            <person name="Aiese Cigliano R."/>
            <person name="Del Cueto J."/>
            <person name="Ricciardi F."/>
            <person name="Lotti C."/>
            <person name="Ricciardi L."/>
            <person name="Dicenta F."/>
            <person name="Lopez-Marques R.L."/>
            <person name="Lindberg Moller B."/>
        </authorList>
    </citation>
    <scope>NUCLEOTIDE SEQUENCE</scope>
</reference>
<dbReference type="SUPFAM" id="SSF47473">
    <property type="entry name" value="EF-hand"/>
    <property type="match status" value="1"/>
</dbReference>
<feature type="domain" description="EF-hand" evidence="3">
    <location>
        <begin position="5"/>
        <end position="40"/>
    </location>
</feature>
<dbReference type="AlphaFoldDB" id="A0A4Y1R4V7"/>
<dbReference type="PANTHER" id="PTHR46971">
    <property type="entry name" value="CALCINEURIN B SUBUNIT (PROTEIN PHOSPHATASE 2B REGULATORY SUBUNIT)-LIKE PROTEIN"/>
    <property type="match status" value="1"/>
</dbReference>
<dbReference type="PROSITE" id="PS00018">
    <property type="entry name" value="EF_HAND_1"/>
    <property type="match status" value="1"/>
</dbReference>
<dbReference type="PANTHER" id="PTHR46971:SF1">
    <property type="entry name" value="CALCINEURIN B SUBUNIT (PROTEIN PHOSPHATASE 2B REGULATORY SUBUNIT)-LIKE PROTEIN"/>
    <property type="match status" value="1"/>
</dbReference>
<dbReference type="PROSITE" id="PS50222">
    <property type="entry name" value="EF_HAND_2"/>
    <property type="match status" value="2"/>
</dbReference>
<name>A0A4Y1R4V7_PRUDU</name>
<sequence length="288" mass="32914">MVSQQEIVSLYQRFCQLDRNAKGFISADEFLSVPEFAMNPLSQVYDSDCNGKVSFNDILEVLRDLSGSFMSDEQREKVLTQVLQEAGYTRESYLTLDDFVKVTKDLICASTSEQRVNNGSMPERQRTKKERESYQYNLEAWSSGKKLLHDSRTWGAEKAVKKPLLLGCSTSKAVVCNSEVEELNERLRILEEETETMKQELFESAQERKKLMNEIYQQFQMLEIDPRYLVAREFKSTDGNTSVNSSQDERMGTSLSDILHQDPHPSLVTRNLRANALALLILPGALDL</sequence>
<evidence type="ECO:0000259" key="3">
    <source>
        <dbReference type="PROSITE" id="PS50222"/>
    </source>
</evidence>
<protein>
    <submittedName>
        <fullName evidence="4">Calcium-binding EF-hand family protein</fullName>
    </submittedName>
</protein>
<proteinExistence type="predicted"/>
<dbReference type="InterPro" id="IPR018247">
    <property type="entry name" value="EF_Hand_1_Ca_BS"/>
</dbReference>
<accession>A0A4Y1R4V7</accession>
<evidence type="ECO:0000256" key="2">
    <source>
        <dbReference type="SAM" id="Coils"/>
    </source>
</evidence>
<dbReference type="InterPro" id="IPR011992">
    <property type="entry name" value="EF-hand-dom_pair"/>
</dbReference>
<keyword evidence="1" id="KW-0106">Calcium</keyword>
<organism evidence="4">
    <name type="scientific">Prunus dulcis</name>
    <name type="common">Almond</name>
    <name type="synonym">Amygdalus dulcis</name>
    <dbReference type="NCBI Taxonomy" id="3755"/>
    <lineage>
        <taxon>Eukaryota</taxon>
        <taxon>Viridiplantae</taxon>
        <taxon>Streptophyta</taxon>
        <taxon>Embryophyta</taxon>
        <taxon>Tracheophyta</taxon>
        <taxon>Spermatophyta</taxon>
        <taxon>Magnoliopsida</taxon>
        <taxon>eudicotyledons</taxon>
        <taxon>Gunneridae</taxon>
        <taxon>Pentapetalae</taxon>
        <taxon>rosids</taxon>
        <taxon>fabids</taxon>
        <taxon>Rosales</taxon>
        <taxon>Rosaceae</taxon>
        <taxon>Amygdaloideae</taxon>
        <taxon>Amygdaleae</taxon>
        <taxon>Prunus</taxon>
    </lineage>
</organism>
<dbReference type="InterPro" id="IPR002048">
    <property type="entry name" value="EF_hand_dom"/>
</dbReference>
<dbReference type="Gene3D" id="1.10.238.10">
    <property type="entry name" value="EF-hand"/>
    <property type="match status" value="2"/>
</dbReference>
<gene>
    <name evidence="4" type="ORF">Prudu_008744</name>
</gene>
<dbReference type="EMBL" id="AP019299">
    <property type="protein sequence ID" value="BBG99148.1"/>
    <property type="molecule type" value="Genomic_DNA"/>
</dbReference>
<evidence type="ECO:0000313" key="4">
    <source>
        <dbReference type="EMBL" id="BBG99148.1"/>
    </source>
</evidence>
<feature type="coiled-coil region" evidence="2">
    <location>
        <begin position="173"/>
        <end position="207"/>
    </location>
</feature>
<evidence type="ECO:0000256" key="1">
    <source>
        <dbReference type="ARBA" id="ARBA00022837"/>
    </source>
</evidence>
<keyword evidence="2" id="KW-0175">Coiled coil</keyword>
<feature type="domain" description="EF-hand" evidence="3">
    <location>
        <begin position="43"/>
        <end position="68"/>
    </location>
</feature>